<keyword evidence="1" id="KW-1133">Transmembrane helix</keyword>
<evidence type="ECO:0000313" key="4">
    <source>
        <dbReference type="Proteomes" id="UP000192566"/>
    </source>
</evidence>
<evidence type="ECO:0000313" key="3">
    <source>
        <dbReference type="EMBL" id="ORA75448.1"/>
    </source>
</evidence>
<keyword evidence="1" id="KW-0472">Membrane</keyword>
<protein>
    <submittedName>
        <fullName evidence="3">Uncharacterized protein</fullName>
    </submittedName>
</protein>
<reference evidence="3 4" key="1">
    <citation type="submission" date="2017-02" db="EMBL/GenBank/DDBJ databases">
        <title>The new phylogeny of genus Mycobacterium.</title>
        <authorList>
            <person name="Tortoli E."/>
            <person name="Trovato A."/>
            <person name="Cirillo D.M."/>
        </authorList>
    </citation>
    <scope>NUCLEOTIDE SEQUENCE [LARGE SCALE GENOMIC DNA]</scope>
    <source>
        <strain evidence="3 4">DSM 44471</strain>
    </source>
</reference>
<gene>
    <name evidence="3" type="ORF">BST25_05890</name>
</gene>
<feature type="transmembrane region" description="Helical" evidence="1">
    <location>
        <begin position="129"/>
        <end position="153"/>
    </location>
</feature>
<feature type="chain" id="PRO_5013298249" evidence="2">
    <location>
        <begin position="21"/>
        <end position="267"/>
    </location>
</feature>
<dbReference type="Proteomes" id="UP000192566">
    <property type="component" value="Unassembled WGS sequence"/>
</dbReference>
<dbReference type="AlphaFoldDB" id="A0A1X0DT21"/>
<dbReference type="EMBL" id="MVHR01000005">
    <property type="protein sequence ID" value="ORA75448.1"/>
    <property type="molecule type" value="Genomic_DNA"/>
</dbReference>
<organism evidence="3 4">
    <name type="scientific">Mycobacterium heidelbergense</name>
    <dbReference type="NCBI Taxonomy" id="53376"/>
    <lineage>
        <taxon>Bacteria</taxon>
        <taxon>Bacillati</taxon>
        <taxon>Actinomycetota</taxon>
        <taxon>Actinomycetes</taxon>
        <taxon>Mycobacteriales</taxon>
        <taxon>Mycobacteriaceae</taxon>
        <taxon>Mycobacterium</taxon>
        <taxon>Mycobacterium simiae complex</taxon>
    </lineage>
</organism>
<dbReference type="PROSITE" id="PS51257">
    <property type="entry name" value="PROKAR_LIPOPROTEIN"/>
    <property type="match status" value="1"/>
</dbReference>
<evidence type="ECO:0000256" key="2">
    <source>
        <dbReference type="SAM" id="SignalP"/>
    </source>
</evidence>
<sequence>MFAIRVIVVFVLAGTSAACAVALPSARSLIGGVGGAVLLLVAFAASSLEKTWRYRAAAIQEKFDTAVFQIRWNRHQADQPNAHDVNRAANRYRGGRDQNWYVSTEGTHRPFDLLICQSSNLGWGASMHFLWAWMLIGAFGVLALTLIGVQVAILRLPVTDFLLAVGVPFLAPTKEIVEQSVANFDTARSKASAERKITDLWEQGTSGNDTPTEQDVREIQDKILQFRQNNPYIPDWLDSVFHTKNEAAMRSSAQARVEEARRRGLAD</sequence>
<feature type="transmembrane region" description="Helical" evidence="1">
    <location>
        <begin position="29"/>
        <end position="48"/>
    </location>
</feature>
<comment type="caution">
    <text evidence="3">The sequence shown here is derived from an EMBL/GenBank/DDBJ whole genome shotgun (WGS) entry which is preliminary data.</text>
</comment>
<keyword evidence="2" id="KW-0732">Signal</keyword>
<keyword evidence="1" id="KW-0812">Transmembrane</keyword>
<accession>A0A1X0DT21</accession>
<dbReference type="Pfam" id="PF18159">
    <property type="entry name" value="S_4TM"/>
    <property type="match status" value="1"/>
</dbReference>
<feature type="signal peptide" evidence="2">
    <location>
        <begin position="1"/>
        <end position="20"/>
    </location>
</feature>
<dbReference type="STRING" id="53376.BST25_05890"/>
<proteinExistence type="predicted"/>
<name>A0A1X0DT21_MYCHE</name>
<dbReference type="InterPro" id="IPR049920">
    <property type="entry name" value="IK1_05631-like"/>
</dbReference>
<keyword evidence="4" id="KW-1185">Reference proteome</keyword>
<evidence type="ECO:0000256" key="1">
    <source>
        <dbReference type="SAM" id="Phobius"/>
    </source>
</evidence>